<evidence type="ECO:0000313" key="10">
    <source>
        <dbReference type="EMBL" id="GMH71966.1"/>
    </source>
</evidence>
<dbReference type="InterPro" id="IPR000795">
    <property type="entry name" value="T_Tr_GTP-bd_dom"/>
</dbReference>
<keyword evidence="6 7" id="KW-0342">GTP-binding</keyword>
<evidence type="ECO:0000256" key="7">
    <source>
        <dbReference type="HAMAP-Rule" id="MF_03061"/>
    </source>
</evidence>
<dbReference type="InterPro" id="IPR009000">
    <property type="entry name" value="Transl_B-barrel_sf"/>
</dbReference>
<dbReference type="Pfam" id="PF00679">
    <property type="entry name" value="EFG_C"/>
    <property type="match status" value="1"/>
</dbReference>
<accession>A0A9W7AJG2</accession>
<feature type="binding site" evidence="7">
    <location>
        <begin position="66"/>
        <end position="73"/>
    </location>
    <ligand>
        <name>GTP</name>
        <dbReference type="ChEBI" id="CHEBI:37565"/>
    </ligand>
</feature>
<keyword evidence="4 7" id="KW-0251">Elongation factor</keyword>
<dbReference type="InterPro" id="IPR035647">
    <property type="entry name" value="EFG_III/V"/>
</dbReference>
<dbReference type="SUPFAM" id="SSF50447">
    <property type="entry name" value="Translation proteins"/>
    <property type="match status" value="1"/>
</dbReference>
<evidence type="ECO:0000256" key="2">
    <source>
        <dbReference type="ARBA" id="ARBA00005870"/>
    </source>
</evidence>
<dbReference type="PROSITE" id="PS51722">
    <property type="entry name" value="G_TR_2"/>
    <property type="match status" value="1"/>
</dbReference>
<dbReference type="GO" id="GO:0003924">
    <property type="term" value="F:GTPase activity"/>
    <property type="evidence" value="ECO:0007669"/>
    <property type="project" value="UniProtKB-UniRule"/>
</dbReference>
<dbReference type="PANTHER" id="PTHR43261">
    <property type="entry name" value="TRANSLATION ELONGATION FACTOR G-RELATED"/>
    <property type="match status" value="1"/>
</dbReference>
<dbReference type="Gene3D" id="3.30.230.10">
    <property type="match status" value="1"/>
</dbReference>
<dbReference type="InterPro" id="IPR027417">
    <property type="entry name" value="P-loop_NTPase"/>
</dbReference>
<dbReference type="Gene3D" id="3.40.50.300">
    <property type="entry name" value="P-loop containing nucleotide triphosphate hydrolases"/>
    <property type="match status" value="1"/>
</dbReference>
<dbReference type="InterPro" id="IPR009022">
    <property type="entry name" value="EFG_III"/>
</dbReference>
<feature type="chain" id="PRO_5040956826" description="Elongation factor G, mitochondrial" evidence="8">
    <location>
        <begin position="29"/>
        <end position="744"/>
    </location>
</feature>
<comment type="caution">
    <text evidence="10">The sequence shown here is derived from an EMBL/GenBank/DDBJ whole genome shotgun (WGS) entry which is preliminary data.</text>
</comment>
<keyword evidence="8" id="KW-0732">Signal</keyword>
<dbReference type="GO" id="GO:0005525">
    <property type="term" value="F:GTP binding"/>
    <property type="evidence" value="ECO:0007669"/>
    <property type="project" value="UniProtKB-UniRule"/>
</dbReference>
<protein>
    <recommendedName>
        <fullName evidence="7">Elongation factor G, mitochondrial</fullName>
        <shortName evidence="7">EF-Gmt</shortName>
    </recommendedName>
    <alternativeName>
        <fullName evidence="7">Elongation factor G 1, mitochondrial</fullName>
        <shortName evidence="7">mEF-G 1</shortName>
    </alternativeName>
    <alternativeName>
        <fullName evidence="7">Elongation factor G1</fullName>
    </alternativeName>
</protein>
<dbReference type="InterPro" id="IPR000640">
    <property type="entry name" value="EFG_V-like"/>
</dbReference>
<dbReference type="AlphaFoldDB" id="A0A9W7AJG2"/>
<dbReference type="SUPFAM" id="SSF52540">
    <property type="entry name" value="P-loop containing nucleoside triphosphate hydrolases"/>
    <property type="match status" value="1"/>
</dbReference>
<dbReference type="Gene3D" id="3.30.70.240">
    <property type="match status" value="1"/>
</dbReference>
<dbReference type="NCBIfam" id="NF009381">
    <property type="entry name" value="PRK12740.1-5"/>
    <property type="match status" value="1"/>
</dbReference>
<organism evidence="10 11">
    <name type="scientific">Triparma retinervis</name>
    <dbReference type="NCBI Taxonomy" id="2557542"/>
    <lineage>
        <taxon>Eukaryota</taxon>
        <taxon>Sar</taxon>
        <taxon>Stramenopiles</taxon>
        <taxon>Ochrophyta</taxon>
        <taxon>Bolidophyceae</taxon>
        <taxon>Parmales</taxon>
        <taxon>Triparmaceae</taxon>
        <taxon>Triparma</taxon>
    </lineage>
</organism>
<dbReference type="SMART" id="SM00889">
    <property type="entry name" value="EFG_IV"/>
    <property type="match status" value="1"/>
</dbReference>
<keyword evidence="5 7" id="KW-0648">Protein biosynthesis</keyword>
<dbReference type="InterPro" id="IPR005517">
    <property type="entry name" value="Transl_elong_EFG/EF2_IV"/>
</dbReference>
<dbReference type="FunFam" id="2.40.30.10:FF:000006">
    <property type="entry name" value="Elongation factor G"/>
    <property type="match status" value="1"/>
</dbReference>
<comment type="similarity">
    <text evidence="7">Belongs to the GTP-binding elongation factor family. EF-G/EF-2 subfamily.</text>
</comment>
<dbReference type="Proteomes" id="UP001165082">
    <property type="component" value="Unassembled WGS sequence"/>
</dbReference>
<dbReference type="GO" id="GO:0003746">
    <property type="term" value="F:translation elongation factor activity"/>
    <property type="evidence" value="ECO:0007669"/>
    <property type="project" value="UniProtKB-UniRule"/>
</dbReference>
<dbReference type="InterPro" id="IPR047872">
    <property type="entry name" value="EFG_IV"/>
</dbReference>
<dbReference type="CDD" id="cd16262">
    <property type="entry name" value="EFG_III"/>
    <property type="match status" value="1"/>
</dbReference>
<feature type="domain" description="Tr-type G" evidence="9">
    <location>
        <begin position="57"/>
        <end position="342"/>
    </location>
</feature>
<dbReference type="PRINTS" id="PR00315">
    <property type="entry name" value="ELONGATNFCT"/>
</dbReference>
<dbReference type="GO" id="GO:0005739">
    <property type="term" value="C:mitochondrion"/>
    <property type="evidence" value="ECO:0007669"/>
    <property type="project" value="UniProtKB-SubCell"/>
</dbReference>
<dbReference type="GO" id="GO:0009507">
    <property type="term" value="C:chloroplast"/>
    <property type="evidence" value="ECO:0007669"/>
    <property type="project" value="UniProtKB-SubCell"/>
</dbReference>
<comment type="pathway">
    <text evidence="7">Protein biosynthesis; polypeptide chain elongation.</text>
</comment>
<dbReference type="Pfam" id="PF03144">
    <property type="entry name" value="GTP_EFTU_D2"/>
    <property type="match status" value="1"/>
</dbReference>
<name>A0A9W7AJG2_9STRA</name>
<dbReference type="NCBIfam" id="TIGR00484">
    <property type="entry name" value="EF-G"/>
    <property type="match status" value="1"/>
</dbReference>
<dbReference type="SMART" id="SM00838">
    <property type="entry name" value="EFG_C"/>
    <property type="match status" value="1"/>
</dbReference>
<dbReference type="EMBL" id="BRXZ01001470">
    <property type="protein sequence ID" value="GMH71966.1"/>
    <property type="molecule type" value="Genomic_DNA"/>
</dbReference>
<evidence type="ECO:0000256" key="4">
    <source>
        <dbReference type="ARBA" id="ARBA00022768"/>
    </source>
</evidence>
<dbReference type="GO" id="GO:0070125">
    <property type="term" value="P:mitochondrial translational elongation"/>
    <property type="evidence" value="ECO:0007669"/>
    <property type="project" value="UniProtKB-UniRule"/>
</dbReference>
<dbReference type="Gene3D" id="2.40.30.10">
    <property type="entry name" value="Translation factors"/>
    <property type="match status" value="1"/>
</dbReference>
<dbReference type="InterPro" id="IPR014721">
    <property type="entry name" value="Ribsml_uS5_D2-typ_fold_subgr"/>
</dbReference>
<dbReference type="PROSITE" id="PS00301">
    <property type="entry name" value="G_TR_1"/>
    <property type="match status" value="1"/>
</dbReference>
<dbReference type="InterPro" id="IPR041095">
    <property type="entry name" value="EFG_II"/>
</dbReference>
<dbReference type="HAMAP" id="MF_00054_B">
    <property type="entry name" value="EF_G_EF_2_B"/>
    <property type="match status" value="1"/>
</dbReference>
<dbReference type="Gene3D" id="3.30.70.870">
    <property type="entry name" value="Elongation Factor G (Translational Gtpase), domain 3"/>
    <property type="match status" value="1"/>
</dbReference>
<dbReference type="InterPro" id="IPR031157">
    <property type="entry name" value="G_TR_CS"/>
</dbReference>
<evidence type="ECO:0000256" key="3">
    <source>
        <dbReference type="ARBA" id="ARBA00022741"/>
    </source>
</evidence>
<dbReference type="InterPro" id="IPR004161">
    <property type="entry name" value="EFTu-like_2"/>
</dbReference>
<evidence type="ECO:0000256" key="5">
    <source>
        <dbReference type="ARBA" id="ARBA00022917"/>
    </source>
</evidence>
<dbReference type="Pfam" id="PF03764">
    <property type="entry name" value="EFG_IV"/>
    <property type="match status" value="1"/>
</dbReference>
<dbReference type="FunFam" id="3.30.70.870:FF:000001">
    <property type="entry name" value="Elongation factor G"/>
    <property type="match status" value="1"/>
</dbReference>
<feature type="binding site" evidence="7">
    <location>
        <begin position="130"/>
        <end position="134"/>
    </location>
    <ligand>
        <name>GTP</name>
        <dbReference type="ChEBI" id="CHEBI:37565"/>
    </ligand>
</feature>
<dbReference type="PANTHER" id="PTHR43261:SF1">
    <property type="entry name" value="RIBOSOME-RELEASING FACTOR 2, MITOCHONDRIAL"/>
    <property type="match status" value="1"/>
</dbReference>
<dbReference type="OrthoDB" id="198619at2759"/>
<dbReference type="GO" id="GO:0032790">
    <property type="term" value="P:ribosome disassembly"/>
    <property type="evidence" value="ECO:0007669"/>
    <property type="project" value="TreeGrafter"/>
</dbReference>
<comment type="similarity">
    <text evidence="2">Belongs to the TRAFAC class translation factor GTPase superfamily. Classic translation factor GTPase family. EF-G/EF-2 subfamily.</text>
</comment>
<evidence type="ECO:0000256" key="1">
    <source>
        <dbReference type="ARBA" id="ARBA00004229"/>
    </source>
</evidence>
<proteinExistence type="inferred from homology"/>
<dbReference type="InterPro" id="IPR004540">
    <property type="entry name" value="Transl_elong_EFG/EF2"/>
</dbReference>
<evidence type="ECO:0000313" key="11">
    <source>
        <dbReference type="Proteomes" id="UP001165082"/>
    </source>
</evidence>
<keyword evidence="11" id="KW-1185">Reference proteome</keyword>
<dbReference type="CDD" id="cd03713">
    <property type="entry name" value="EFG_mtEFG_C"/>
    <property type="match status" value="1"/>
</dbReference>
<dbReference type="NCBIfam" id="TIGR00231">
    <property type="entry name" value="small_GTP"/>
    <property type="match status" value="1"/>
</dbReference>
<feature type="binding site" evidence="7">
    <location>
        <begin position="184"/>
        <end position="187"/>
    </location>
    <ligand>
        <name>GTP</name>
        <dbReference type="ChEBI" id="CHEBI:37565"/>
    </ligand>
</feature>
<gene>
    <name evidence="10" type="ORF">TrRE_jg2417</name>
</gene>
<dbReference type="CDD" id="cd01434">
    <property type="entry name" value="EFG_mtEFG1_IV"/>
    <property type="match status" value="1"/>
</dbReference>
<dbReference type="CDD" id="cd01886">
    <property type="entry name" value="EF-G"/>
    <property type="match status" value="1"/>
</dbReference>
<comment type="function">
    <text evidence="7">Mitochondrial GTPase that catalyzes the GTP-dependent ribosomal translocation step during translation elongation. During this step, the ribosome changes from the pre-translocational (PRE) to the post-translocational (POST) state as the newly formed A-site-bound peptidyl-tRNA and P-site-bound deacylated tRNA move to the P and E sites, respectively. Catalyzes the coordinated movement of the two tRNA molecules, the mRNA and conformational changes in the ribosome.</text>
</comment>
<reference evidence="10" key="1">
    <citation type="submission" date="2022-07" db="EMBL/GenBank/DDBJ databases">
        <title>Genome analysis of Parmales, a sister group of diatoms, reveals the evolutionary specialization of diatoms from phago-mixotrophs to photoautotrophs.</title>
        <authorList>
            <person name="Ban H."/>
            <person name="Sato S."/>
            <person name="Yoshikawa S."/>
            <person name="Kazumasa Y."/>
            <person name="Nakamura Y."/>
            <person name="Ichinomiya M."/>
            <person name="Saitoh K."/>
            <person name="Sato N."/>
            <person name="Blanc-Mathieu R."/>
            <person name="Endo H."/>
            <person name="Kuwata A."/>
            <person name="Ogata H."/>
        </authorList>
    </citation>
    <scope>NUCLEOTIDE SEQUENCE</scope>
</reference>
<evidence type="ECO:0000259" key="9">
    <source>
        <dbReference type="PROSITE" id="PS51722"/>
    </source>
</evidence>
<dbReference type="FunFam" id="3.30.70.240:FF:000001">
    <property type="entry name" value="Elongation factor G"/>
    <property type="match status" value="1"/>
</dbReference>
<dbReference type="Pfam" id="PF14492">
    <property type="entry name" value="EFG_III"/>
    <property type="match status" value="1"/>
</dbReference>
<sequence>MNPTGIPILVPSRMKLLLLSTLLVGSSAFSPTFGARFSHSPSTSLHSTAVGREVDLGMYRNIGIMAHIDAGKTTTTERILYYTGKSYKIGEVHEGGATMDWMEQEQERGITITSAATTCEWNDHRINIIDTPGHVDFTLEVERSLRVLDGAVAVFDGVAGVEPQTETVWRQADKYNVPRMCFLNKMDRTGADFYFCIDTIVKQLGSVPAILQLPIGSEGDFLGIVDLVTMEAVVWRGEDLGASFDRIPLAEAVGTVDFVDQALADKAASYRETLIELAVEQDEDVLMAYLEGEEPDIPTLKRCLRTGTLKSAFVPVLTGTAFKNKGVQPLLDAVVDYMPSPLEVDAIKGIEDDGTPDGQETVRESSDTEPFSALAFKIANDPFVGTLTFTRIYSGVLNTGTSVYNSVKGKNERIGRMLQMHANDRTEIKEARAGDIVALVGLKDTTTGETLCDKAHSVILEKMEFPTPVINVAVEPKTKADQTKMSDALIRLAAEDPSFRFTRDEETGQTIIAGMGELHLEIIVDRMKREFNVEANIGAPQVSYREAITKPAEIDYTHKKQSGGSGQYARVKVKFEPKDMEEEENADFEFAADIKGGSVPKEYIPGVQKGIESVLSQGVVAGFPVLGLKATLVDGAYHDVDSSAGARLMEPLMQVDVTCPEEYMGDVLGDINSRRGVVGDLGERGNAKTISAQVPLANMFQYVSTLRSMSKGRANYSMKLASYDFVPPNIEKELTEGFKLAEEE</sequence>
<dbReference type="InterPro" id="IPR005225">
    <property type="entry name" value="Small_GTP-bd"/>
</dbReference>
<dbReference type="Pfam" id="PF00009">
    <property type="entry name" value="GTP_EFTU"/>
    <property type="match status" value="1"/>
</dbReference>
<dbReference type="FunFam" id="3.40.50.300:FF:000029">
    <property type="entry name" value="Elongation factor G"/>
    <property type="match status" value="1"/>
</dbReference>
<feature type="signal peptide" evidence="8">
    <location>
        <begin position="1"/>
        <end position="28"/>
    </location>
</feature>
<evidence type="ECO:0000256" key="8">
    <source>
        <dbReference type="SAM" id="SignalP"/>
    </source>
</evidence>
<evidence type="ECO:0000256" key="6">
    <source>
        <dbReference type="ARBA" id="ARBA00023134"/>
    </source>
</evidence>
<dbReference type="SUPFAM" id="SSF54211">
    <property type="entry name" value="Ribosomal protein S5 domain 2-like"/>
    <property type="match status" value="1"/>
</dbReference>
<keyword evidence="7" id="KW-0496">Mitochondrion</keyword>
<comment type="subcellular location">
    <subcellularLocation>
        <location evidence="7">Mitochondrion</location>
    </subcellularLocation>
    <subcellularLocation>
        <location evidence="1">Plastid</location>
        <location evidence="1">Chloroplast</location>
    </subcellularLocation>
</comment>
<dbReference type="InterPro" id="IPR020568">
    <property type="entry name" value="Ribosomal_Su5_D2-typ_SF"/>
</dbReference>
<dbReference type="CDD" id="cd04088">
    <property type="entry name" value="EFG_mtEFG_II"/>
    <property type="match status" value="1"/>
</dbReference>
<keyword evidence="3 7" id="KW-0547">Nucleotide-binding</keyword>
<dbReference type="InterPro" id="IPR035649">
    <property type="entry name" value="EFG_V"/>
</dbReference>
<dbReference type="SUPFAM" id="SSF54980">
    <property type="entry name" value="EF-G C-terminal domain-like"/>
    <property type="match status" value="2"/>
</dbReference>